<proteinExistence type="predicted"/>
<evidence type="ECO:0000313" key="3">
    <source>
        <dbReference type="Proteomes" id="UP000322080"/>
    </source>
</evidence>
<dbReference type="SUPFAM" id="SSF48452">
    <property type="entry name" value="TPR-like"/>
    <property type="match status" value="1"/>
</dbReference>
<dbReference type="RefSeq" id="WP_148377788.1">
    <property type="nucleotide sequence ID" value="NZ_VSIY01000006.1"/>
</dbReference>
<dbReference type="InterPro" id="IPR011990">
    <property type="entry name" value="TPR-like_helical_dom_sf"/>
</dbReference>
<feature type="region of interest" description="Disordered" evidence="1">
    <location>
        <begin position="44"/>
        <end position="79"/>
    </location>
</feature>
<dbReference type="AlphaFoldDB" id="A0A5D0RLI1"/>
<reference evidence="2 3" key="1">
    <citation type="submission" date="2019-08" db="EMBL/GenBank/DDBJ databases">
        <title>Identification of a novel species of the genus Boseongicola.</title>
        <authorList>
            <person name="Zhang X.-Q."/>
        </authorList>
    </citation>
    <scope>NUCLEOTIDE SEQUENCE [LARGE SCALE GENOMIC DNA]</scope>
    <source>
        <strain evidence="2 3">HY14</strain>
    </source>
</reference>
<gene>
    <name evidence="2" type="ORF">FVF75_09795</name>
</gene>
<accession>A0A5D0RLI1</accession>
<dbReference type="Gene3D" id="1.25.40.10">
    <property type="entry name" value="Tetratricopeptide repeat domain"/>
    <property type="match status" value="1"/>
</dbReference>
<evidence type="ECO:0000313" key="2">
    <source>
        <dbReference type="EMBL" id="TYB81394.1"/>
    </source>
</evidence>
<evidence type="ECO:0000256" key="1">
    <source>
        <dbReference type="SAM" id="MobiDB-lite"/>
    </source>
</evidence>
<name>A0A5D0RLI1_9RHOB</name>
<comment type="caution">
    <text evidence="2">The sequence shown here is derived from an EMBL/GenBank/DDBJ whole genome shotgun (WGS) entry which is preliminary data.</text>
</comment>
<dbReference type="Proteomes" id="UP000322080">
    <property type="component" value="Unassembled WGS sequence"/>
</dbReference>
<protein>
    <recommendedName>
        <fullName evidence="4">Tetratricopeptide repeat protein</fullName>
    </recommendedName>
</protein>
<sequence>MLMPILRLVLIYLVLTLAVVGVFKRDNLMRLVAGDLPAAETPAPMPRPAVAAPAAPAPSPAQPATPVAAPTPAVQPATQPDTVTEADLATAINAARAAYWAGDIAGARAQLIALAGAHPDNPDLKGELGNLHFSQRDYPAAATAYLEAANLLIAQDQFARAGGLLPVLRQIDPGKAETLAARLQNR</sequence>
<evidence type="ECO:0008006" key="4">
    <source>
        <dbReference type="Google" id="ProtNLM"/>
    </source>
</evidence>
<dbReference type="EMBL" id="VSIY01000006">
    <property type="protein sequence ID" value="TYB81394.1"/>
    <property type="molecule type" value="Genomic_DNA"/>
</dbReference>
<keyword evidence="3" id="KW-1185">Reference proteome</keyword>
<feature type="compositionally biased region" description="Low complexity" evidence="1">
    <location>
        <begin position="64"/>
        <end position="79"/>
    </location>
</feature>
<organism evidence="2 3">
    <name type="scientific">Maritimibacter fusiformis</name>
    <dbReference type="NCBI Taxonomy" id="2603819"/>
    <lineage>
        <taxon>Bacteria</taxon>
        <taxon>Pseudomonadati</taxon>
        <taxon>Pseudomonadota</taxon>
        <taxon>Alphaproteobacteria</taxon>
        <taxon>Rhodobacterales</taxon>
        <taxon>Roseobacteraceae</taxon>
        <taxon>Maritimibacter</taxon>
    </lineage>
</organism>